<accession>A0ABV0TJW2</accession>
<dbReference type="EMBL" id="JAHRIQ010035910">
    <property type="protein sequence ID" value="MEQ2232685.1"/>
    <property type="molecule type" value="Genomic_DNA"/>
</dbReference>
<name>A0ABV0TJW2_9TELE</name>
<gene>
    <name evidence="1" type="ORF">ILYODFUR_013944</name>
</gene>
<organism evidence="1 2">
    <name type="scientific">Ilyodon furcidens</name>
    <name type="common">goldbreast splitfin</name>
    <dbReference type="NCBI Taxonomy" id="33524"/>
    <lineage>
        <taxon>Eukaryota</taxon>
        <taxon>Metazoa</taxon>
        <taxon>Chordata</taxon>
        <taxon>Craniata</taxon>
        <taxon>Vertebrata</taxon>
        <taxon>Euteleostomi</taxon>
        <taxon>Actinopterygii</taxon>
        <taxon>Neopterygii</taxon>
        <taxon>Teleostei</taxon>
        <taxon>Neoteleostei</taxon>
        <taxon>Acanthomorphata</taxon>
        <taxon>Ovalentaria</taxon>
        <taxon>Atherinomorphae</taxon>
        <taxon>Cyprinodontiformes</taxon>
        <taxon>Goodeidae</taxon>
        <taxon>Ilyodon</taxon>
    </lineage>
</organism>
<dbReference type="Proteomes" id="UP001482620">
    <property type="component" value="Unassembled WGS sequence"/>
</dbReference>
<evidence type="ECO:0000313" key="2">
    <source>
        <dbReference type="Proteomes" id="UP001482620"/>
    </source>
</evidence>
<sequence>MALHSNILSVQWIDAQYWQFLVKQPKCTSWASSSLFIWYQAERVSVLIKCFGCEYTGSPEMVGVVPSLHCGFVGPLVDIFRSLIHMQLKQIAPFVETIKLLKRSFMIKM</sequence>
<keyword evidence="2" id="KW-1185">Reference proteome</keyword>
<proteinExistence type="predicted"/>
<protein>
    <submittedName>
        <fullName evidence="1">Uncharacterized protein</fullName>
    </submittedName>
</protein>
<reference evidence="1 2" key="1">
    <citation type="submission" date="2021-06" db="EMBL/GenBank/DDBJ databases">
        <authorList>
            <person name="Palmer J.M."/>
        </authorList>
    </citation>
    <scope>NUCLEOTIDE SEQUENCE [LARGE SCALE GENOMIC DNA]</scope>
    <source>
        <strain evidence="2">if_2019</strain>
        <tissue evidence="1">Muscle</tissue>
    </source>
</reference>
<evidence type="ECO:0000313" key="1">
    <source>
        <dbReference type="EMBL" id="MEQ2232685.1"/>
    </source>
</evidence>
<comment type="caution">
    <text evidence="1">The sequence shown here is derived from an EMBL/GenBank/DDBJ whole genome shotgun (WGS) entry which is preliminary data.</text>
</comment>